<dbReference type="InterPro" id="IPR010982">
    <property type="entry name" value="Lambda_DNA-bd_dom_sf"/>
</dbReference>
<keyword evidence="2" id="KW-0472">Membrane</keyword>
<feature type="transmembrane region" description="Helical" evidence="2">
    <location>
        <begin position="200"/>
        <end position="219"/>
    </location>
</feature>
<evidence type="ECO:0000256" key="1">
    <source>
        <dbReference type="ARBA" id="ARBA00023125"/>
    </source>
</evidence>
<feature type="transmembrane region" description="Helical" evidence="2">
    <location>
        <begin position="104"/>
        <end position="124"/>
    </location>
</feature>
<dbReference type="CDD" id="cd00093">
    <property type="entry name" value="HTH_XRE"/>
    <property type="match status" value="1"/>
</dbReference>
<sequence length="333" mass="36975">MIFADKLVQLRKKSGWSQEELAEQMKVTRQSVSKWEGAQSIPDLAKMVQLSNLFGVSLDYLLKDEIEELEPAAPAEKGEEKARWVSLEEANGFLEAKTQTAGKIAWATFLCIISPITMLILGAASETPGYGITEDMAGGIGMIVMLILVAAAVAVYISCGHRTEPYQYLEKELFETEYGVEGMVRERRENFRAYYTKNNIIGTCLCILALVPLFGGLIISQKDLFLVIMLSLMFVIVGVGVVCFIRVGIIWVSFEKLLQEGDYSHQQKLKNPIITAISVAYWCIAAAVYVVFSFATDSWSDSSRVVWPVAGVLYGAVRVILSAVEKKSQVRDR</sequence>
<dbReference type="GO" id="GO:0003677">
    <property type="term" value="F:DNA binding"/>
    <property type="evidence" value="ECO:0007669"/>
    <property type="project" value="UniProtKB-KW"/>
</dbReference>
<feature type="transmembrane region" description="Helical" evidence="2">
    <location>
        <begin position="273"/>
        <end position="294"/>
    </location>
</feature>
<evidence type="ECO:0000313" key="5">
    <source>
        <dbReference type="Proteomes" id="UP000886841"/>
    </source>
</evidence>
<accession>A0A9D1EJU7</accession>
<reference evidence="4" key="1">
    <citation type="submission" date="2020-10" db="EMBL/GenBank/DDBJ databases">
        <authorList>
            <person name="Gilroy R."/>
        </authorList>
    </citation>
    <scope>NUCLEOTIDE SEQUENCE</scope>
    <source>
        <strain evidence="4">ChiSxjej1B13-7041</strain>
    </source>
</reference>
<evidence type="ECO:0000259" key="3">
    <source>
        <dbReference type="PROSITE" id="PS50943"/>
    </source>
</evidence>
<protein>
    <submittedName>
        <fullName evidence="4">Helix-turn-helix transcriptional regulator</fullName>
    </submittedName>
</protein>
<proteinExistence type="predicted"/>
<feature type="transmembrane region" description="Helical" evidence="2">
    <location>
        <begin position="306"/>
        <end position="324"/>
    </location>
</feature>
<gene>
    <name evidence="4" type="ORF">IAB98_08110</name>
</gene>
<feature type="domain" description="HTH cro/C1-type" evidence="3">
    <location>
        <begin position="7"/>
        <end position="61"/>
    </location>
</feature>
<reference evidence="4" key="2">
    <citation type="journal article" date="2021" name="PeerJ">
        <title>Extensive microbial diversity within the chicken gut microbiome revealed by metagenomics and culture.</title>
        <authorList>
            <person name="Gilroy R."/>
            <person name="Ravi A."/>
            <person name="Getino M."/>
            <person name="Pursley I."/>
            <person name="Horton D.L."/>
            <person name="Alikhan N.F."/>
            <person name="Baker D."/>
            <person name="Gharbi K."/>
            <person name="Hall N."/>
            <person name="Watson M."/>
            <person name="Adriaenssens E.M."/>
            <person name="Foster-Nyarko E."/>
            <person name="Jarju S."/>
            <person name="Secka A."/>
            <person name="Antonio M."/>
            <person name="Oren A."/>
            <person name="Chaudhuri R.R."/>
            <person name="La Ragione R."/>
            <person name="Hildebrand F."/>
            <person name="Pallen M.J."/>
        </authorList>
    </citation>
    <scope>NUCLEOTIDE SEQUENCE</scope>
    <source>
        <strain evidence="4">ChiSxjej1B13-7041</strain>
    </source>
</reference>
<feature type="transmembrane region" description="Helical" evidence="2">
    <location>
        <begin position="136"/>
        <end position="157"/>
    </location>
</feature>
<feature type="transmembrane region" description="Helical" evidence="2">
    <location>
        <begin position="225"/>
        <end position="252"/>
    </location>
</feature>
<name>A0A9D1EJU7_9FIRM</name>
<dbReference type="Proteomes" id="UP000886841">
    <property type="component" value="Unassembled WGS sequence"/>
</dbReference>
<comment type="caution">
    <text evidence="4">The sequence shown here is derived from an EMBL/GenBank/DDBJ whole genome shotgun (WGS) entry which is preliminary data.</text>
</comment>
<dbReference type="InterPro" id="IPR001387">
    <property type="entry name" value="Cro/C1-type_HTH"/>
</dbReference>
<keyword evidence="2" id="KW-0812">Transmembrane</keyword>
<keyword evidence="2" id="KW-1133">Transmembrane helix</keyword>
<organism evidence="4 5">
    <name type="scientific">Candidatus Egerieimonas intestinavium</name>
    <dbReference type="NCBI Taxonomy" id="2840777"/>
    <lineage>
        <taxon>Bacteria</taxon>
        <taxon>Bacillati</taxon>
        <taxon>Bacillota</taxon>
        <taxon>Clostridia</taxon>
        <taxon>Lachnospirales</taxon>
        <taxon>Lachnospiraceae</taxon>
        <taxon>Lachnospiraceae incertae sedis</taxon>
        <taxon>Candidatus Egerieimonas</taxon>
    </lineage>
</organism>
<keyword evidence="1" id="KW-0238">DNA-binding</keyword>
<dbReference type="PANTHER" id="PTHR46558:SF13">
    <property type="entry name" value="HTH-TYPE TRANSCRIPTIONAL REGULATOR IMMR"/>
    <property type="match status" value="1"/>
</dbReference>
<dbReference type="PANTHER" id="PTHR46558">
    <property type="entry name" value="TRACRIPTIONAL REGULATORY PROTEIN-RELATED-RELATED"/>
    <property type="match status" value="1"/>
</dbReference>
<dbReference type="Pfam" id="PF01381">
    <property type="entry name" value="HTH_3"/>
    <property type="match status" value="1"/>
</dbReference>
<evidence type="ECO:0000256" key="2">
    <source>
        <dbReference type="SAM" id="Phobius"/>
    </source>
</evidence>
<dbReference type="SMART" id="SM00530">
    <property type="entry name" value="HTH_XRE"/>
    <property type="match status" value="1"/>
</dbReference>
<dbReference type="AlphaFoldDB" id="A0A9D1EJU7"/>
<dbReference type="SUPFAM" id="SSF47413">
    <property type="entry name" value="lambda repressor-like DNA-binding domains"/>
    <property type="match status" value="1"/>
</dbReference>
<evidence type="ECO:0000313" key="4">
    <source>
        <dbReference type="EMBL" id="HIR93363.1"/>
    </source>
</evidence>
<dbReference type="Gene3D" id="1.10.260.40">
    <property type="entry name" value="lambda repressor-like DNA-binding domains"/>
    <property type="match status" value="1"/>
</dbReference>
<dbReference type="PROSITE" id="PS50943">
    <property type="entry name" value="HTH_CROC1"/>
    <property type="match status" value="1"/>
</dbReference>
<dbReference type="EMBL" id="DVHU01000074">
    <property type="protein sequence ID" value="HIR93363.1"/>
    <property type="molecule type" value="Genomic_DNA"/>
</dbReference>